<organism evidence="2 3">
    <name type="scientific">Photobacterium angustum</name>
    <dbReference type="NCBI Taxonomy" id="661"/>
    <lineage>
        <taxon>Bacteria</taxon>
        <taxon>Pseudomonadati</taxon>
        <taxon>Pseudomonadota</taxon>
        <taxon>Gammaproteobacteria</taxon>
        <taxon>Vibrionales</taxon>
        <taxon>Vibrionaceae</taxon>
        <taxon>Photobacterium</taxon>
    </lineage>
</organism>
<dbReference type="RefSeq" id="WP_105061884.1">
    <property type="nucleotide sequence ID" value="NZ_MSCJ01000003.1"/>
</dbReference>
<proteinExistence type="predicted"/>
<evidence type="ECO:0000313" key="3">
    <source>
        <dbReference type="Proteomes" id="UP000238730"/>
    </source>
</evidence>
<dbReference type="AlphaFoldDB" id="A0A2S7VIS4"/>
<sequence>MTKLATIEGIGEVYAAKLEAADVHTMEQLLDKGQKPAGRKAIAEATGISSKLVLKWINRADLSRVKGISTQYADLLEFSGVDTVPELAQRNPENLHAKMLEVNEEKALVRQLPALKSVQDWIAQAKELPRAIEY</sequence>
<evidence type="ECO:0000259" key="1">
    <source>
        <dbReference type="Pfam" id="PF14229"/>
    </source>
</evidence>
<dbReference type="EMBL" id="MSCJ01000003">
    <property type="protein sequence ID" value="PQJ62047.1"/>
    <property type="molecule type" value="Genomic_DNA"/>
</dbReference>
<dbReference type="Pfam" id="PF14229">
    <property type="entry name" value="DUF4332"/>
    <property type="match status" value="1"/>
</dbReference>
<feature type="domain" description="DUF4332" evidence="1">
    <location>
        <begin position="8"/>
        <end position="128"/>
    </location>
</feature>
<accession>A0A2S7VIS4</accession>
<dbReference type="Proteomes" id="UP000238730">
    <property type="component" value="Unassembled WGS sequence"/>
</dbReference>
<reference evidence="2 3" key="1">
    <citation type="submission" date="2016-12" db="EMBL/GenBank/DDBJ databases">
        <title>Diversity of luminous bacteria.</title>
        <authorList>
            <person name="Yoshizawa S."/>
            <person name="Kogure K."/>
        </authorList>
    </citation>
    <scope>NUCLEOTIDE SEQUENCE [LARGE SCALE GENOMIC DNA]</scope>
    <source>
        <strain evidence="2 3">LC1-200</strain>
    </source>
</reference>
<comment type="caution">
    <text evidence="2">The sequence shown here is derived from an EMBL/GenBank/DDBJ whole genome shotgun (WGS) entry which is preliminary data.</text>
</comment>
<gene>
    <name evidence="2" type="ORF">BTO08_17490</name>
</gene>
<evidence type="ECO:0000313" key="2">
    <source>
        <dbReference type="EMBL" id="PQJ62047.1"/>
    </source>
</evidence>
<dbReference type="InterPro" id="IPR025567">
    <property type="entry name" value="DUF4332"/>
</dbReference>
<name>A0A2S7VIS4_PHOAN</name>
<protein>
    <submittedName>
        <fullName evidence="2">Ferredoxin</fullName>
    </submittedName>
</protein>
<dbReference type="OrthoDB" id="9794786at2"/>
<dbReference type="Gene3D" id="1.10.150.20">
    <property type="entry name" value="5' to 3' exonuclease, C-terminal subdomain"/>
    <property type="match status" value="1"/>
</dbReference>